<evidence type="ECO:0000313" key="4">
    <source>
        <dbReference type="Proteomes" id="UP000812966"/>
    </source>
</evidence>
<dbReference type="InterPro" id="IPR011004">
    <property type="entry name" value="Trimer_LpxA-like_sf"/>
</dbReference>
<accession>A0A8K0JLZ1</accession>
<comment type="caution">
    <text evidence="3">The sequence shown here is derived from an EMBL/GenBank/DDBJ whole genome shotgun (WGS) entry which is preliminary data.</text>
</comment>
<reference evidence="3" key="1">
    <citation type="submission" date="2020-04" db="EMBL/GenBank/DDBJ databases">
        <title>Analysis of mating type loci in Filobasidium floriforme.</title>
        <authorList>
            <person name="Nowrousian M."/>
        </authorList>
    </citation>
    <scope>NUCLEOTIDE SEQUENCE</scope>
    <source>
        <strain evidence="3">CBS 6242</strain>
    </source>
</reference>
<evidence type="ECO:0008006" key="5">
    <source>
        <dbReference type="Google" id="ProtNLM"/>
    </source>
</evidence>
<dbReference type="InterPro" id="IPR001451">
    <property type="entry name" value="Hexapep"/>
</dbReference>
<keyword evidence="2" id="KW-0808">Transferase</keyword>
<dbReference type="Pfam" id="PF00132">
    <property type="entry name" value="Hexapep"/>
    <property type="match status" value="1"/>
</dbReference>
<evidence type="ECO:0000256" key="1">
    <source>
        <dbReference type="ARBA" id="ARBA00007274"/>
    </source>
</evidence>
<dbReference type="InterPro" id="IPR051159">
    <property type="entry name" value="Hexapeptide_acetyltransf"/>
</dbReference>
<dbReference type="PROSITE" id="PS00101">
    <property type="entry name" value="HEXAPEP_TRANSFERASES"/>
    <property type="match status" value="1"/>
</dbReference>
<protein>
    <recommendedName>
        <fullName evidence="5">Maltose O-acetyltransferase</fullName>
    </recommendedName>
</protein>
<sequence length="179" mass="19759">MDHTPGKFCYKGIGPFRRERAILLQAIHDERDPARAHELKAEFFSLKDKSNYQIRLPLHCNYGYNIHVGAGASISPKATILDDAKVSIGRDTLLAPDVKIYTTTHALHPDERLHDTKACMEYRWPVTIGDNCWIGGGATICPGVTIGNGVTVAAGAVVTKDVEHRCLVAGMPARVIRRW</sequence>
<keyword evidence="4" id="KW-1185">Reference proteome</keyword>
<evidence type="ECO:0000313" key="3">
    <source>
        <dbReference type="EMBL" id="KAG7535968.1"/>
    </source>
</evidence>
<organism evidence="3 4">
    <name type="scientific">Filobasidium floriforme</name>
    <dbReference type="NCBI Taxonomy" id="5210"/>
    <lineage>
        <taxon>Eukaryota</taxon>
        <taxon>Fungi</taxon>
        <taxon>Dikarya</taxon>
        <taxon>Basidiomycota</taxon>
        <taxon>Agaricomycotina</taxon>
        <taxon>Tremellomycetes</taxon>
        <taxon>Filobasidiales</taxon>
        <taxon>Filobasidiaceae</taxon>
        <taxon>Filobasidium</taxon>
    </lineage>
</organism>
<comment type="similarity">
    <text evidence="1">Belongs to the transferase hexapeptide repeat family.</text>
</comment>
<proteinExistence type="inferred from homology"/>
<name>A0A8K0JLZ1_9TREE</name>
<dbReference type="InterPro" id="IPR018357">
    <property type="entry name" value="Hexapep_transf_CS"/>
</dbReference>
<dbReference type="PANTHER" id="PTHR23416:SF23">
    <property type="entry name" value="ACETYLTRANSFERASE C18B11.09C-RELATED"/>
    <property type="match status" value="1"/>
</dbReference>
<evidence type="ECO:0000256" key="2">
    <source>
        <dbReference type="ARBA" id="ARBA00022679"/>
    </source>
</evidence>
<dbReference type="GO" id="GO:0008374">
    <property type="term" value="F:O-acyltransferase activity"/>
    <property type="evidence" value="ECO:0007669"/>
    <property type="project" value="TreeGrafter"/>
</dbReference>
<dbReference type="Proteomes" id="UP000812966">
    <property type="component" value="Unassembled WGS sequence"/>
</dbReference>
<dbReference type="EMBL" id="JABELV010000066">
    <property type="protein sequence ID" value="KAG7535968.1"/>
    <property type="molecule type" value="Genomic_DNA"/>
</dbReference>
<dbReference type="AlphaFoldDB" id="A0A8K0JLZ1"/>
<dbReference type="SUPFAM" id="SSF51161">
    <property type="entry name" value="Trimeric LpxA-like enzymes"/>
    <property type="match status" value="1"/>
</dbReference>
<gene>
    <name evidence="3" type="ORF">FFLO_03566</name>
</gene>
<dbReference type="CDD" id="cd03357">
    <property type="entry name" value="LbH_MAT_GAT"/>
    <property type="match status" value="1"/>
</dbReference>
<dbReference type="OrthoDB" id="25818at2759"/>
<dbReference type="PANTHER" id="PTHR23416">
    <property type="entry name" value="SIALIC ACID SYNTHASE-RELATED"/>
    <property type="match status" value="1"/>
</dbReference>
<dbReference type="Gene3D" id="2.160.10.10">
    <property type="entry name" value="Hexapeptide repeat proteins"/>
    <property type="match status" value="1"/>
</dbReference>